<name>A0ACC6A247_9BACI</name>
<proteinExistence type="predicted"/>
<dbReference type="EMBL" id="JAMBOP010000003">
    <property type="protein sequence ID" value="MCM3734950.1"/>
    <property type="molecule type" value="Genomic_DNA"/>
</dbReference>
<evidence type="ECO:0000313" key="2">
    <source>
        <dbReference type="Proteomes" id="UP001202289"/>
    </source>
</evidence>
<comment type="caution">
    <text evidence="1">The sequence shown here is derived from an EMBL/GenBank/DDBJ whole genome shotgun (WGS) entry which is preliminary data.</text>
</comment>
<keyword evidence="2" id="KW-1185">Reference proteome</keyword>
<gene>
    <name evidence="1" type="ORF">M3215_03725</name>
</gene>
<reference evidence="1" key="1">
    <citation type="submission" date="2022-05" db="EMBL/GenBank/DDBJ databases">
        <title>Comparative Genomics of Spacecraft Associated Microbes.</title>
        <authorList>
            <person name="Tran M.T."/>
            <person name="Wright A."/>
            <person name="Seuylemezian A."/>
            <person name="Eisen J."/>
            <person name="Coil D."/>
        </authorList>
    </citation>
    <scope>NUCLEOTIDE SEQUENCE</scope>
    <source>
        <strain evidence="1">FAIRING 10M-2.2</strain>
    </source>
</reference>
<organism evidence="1 2">
    <name type="scientific">Bacillus cytotoxicus</name>
    <dbReference type="NCBI Taxonomy" id="580165"/>
    <lineage>
        <taxon>Bacteria</taxon>
        <taxon>Bacillati</taxon>
        <taxon>Bacillota</taxon>
        <taxon>Bacilli</taxon>
        <taxon>Bacillales</taxon>
        <taxon>Bacillaceae</taxon>
        <taxon>Bacillus</taxon>
        <taxon>Bacillus cereus group</taxon>
    </lineage>
</organism>
<evidence type="ECO:0000313" key="1">
    <source>
        <dbReference type="EMBL" id="MCM3734950.1"/>
    </source>
</evidence>
<sequence>MALLTGTTKQNVNKKFKIKEIYELSPYAFEEYGNIKVTLQSGEETIGNMIVKVKE</sequence>
<protein>
    <submittedName>
        <fullName evidence="1">Uncharacterized protein</fullName>
    </submittedName>
</protein>
<dbReference type="Proteomes" id="UP001202289">
    <property type="component" value="Unassembled WGS sequence"/>
</dbReference>
<accession>A0ACC6A247</accession>